<comment type="function">
    <text evidence="2">Counteracts the endogenous Pycsar antiviral defense system. Phosphodiesterase that enables metal-dependent hydrolysis of host cyclic nucleotide Pycsar defense signals such as cCMP and cUMP.</text>
</comment>
<dbReference type="AlphaFoldDB" id="A0A3M8DTW8"/>
<dbReference type="Pfam" id="PF12706">
    <property type="entry name" value="Lactamase_B_2"/>
    <property type="match status" value="1"/>
</dbReference>
<protein>
    <submittedName>
        <fullName evidence="5">MBL fold metallo-hydrolase</fullName>
    </submittedName>
</protein>
<reference evidence="5 6" key="1">
    <citation type="submission" date="2018-10" db="EMBL/GenBank/DDBJ databases">
        <title>Phylogenomics of Brevibacillus.</title>
        <authorList>
            <person name="Dunlap C."/>
        </authorList>
    </citation>
    <scope>NUCLEOTIDE SEQUENCE [LARGE SCALE GENOMIC DNA]</scope>
    <source>
        <strain evidence="5 6">JCM 15716</strain>
    </source>
</reference>
<dbReference type="Proteomes" id="UP000271031">
    <property type="component" value="Unassembled WGS sequence"/>
</dbReference>
<keyword evidence="5" id="KW-0378">Hydrolase</keyword>
<dbReference type="EMBL" id="RHHQ01000007">
    <property type="protein sequence ID" value="RNB90417.1"/>
    <property type="molecule type" value="Genomic_DNA"/>
</dbReference>
<dbReference type="GO" id="GO:0016787">
    <property type="term" value="F:hydrolase activity"/>
    <property type="evidence" value="ECO:0007669"/>
    <property type="project" value="UniProtKB-KW"/>
</dbReference>
<organism evidence="5 6">
    <name type="scientific">Brevibacillus fluminis</name>
    <dbReference type="NCBI Taxonomy" id="511487"/>
    <lineage>
        <taxon>Bacteria</taxon>
        <taxon>Bacillati</taxon>
        <taxon>Bacillota</taxon>
        <taxon>Bacilli</taxon>
        <taxon>Bacillales</taxon>
        <taxon>Paenibacillaceae</taxon>
        <taxon>Brevibacillus</taxon>
    </lineage>
</organism>
<sequence length="245" mass="26767">MNIQKLPWAGIRLESATTAVVIDPLYHFPGHFGQPHEPLSPLDAFGSVDAILITHHHSDHFDPKAIALFYGDDIPVYMPAESLELIQPGKLKNIRGVNRGESIQLGDMTVTATYSVDGVGDPQVAWIVQSGQKKAIHCGDTLWHGYWWSIARSFGPFDVACLPVNGAVVELSGLTPSGQPISMNPEQAIAAANILGVTQLIPIHYGLIHHPPVYRQTPELLERLQAAAGEEVNVRFLHTGERINI</sequence>
<gene>
    <name evidence="5" type="ORF">EDM56_07855</name>
</gene>
<dbReference type="InterPro" id="IPR001279">
    <property type="entry name" value="Metallo-B-lactamas"/>
</dbReference>
<dbReference type="PANTHER" id="PTHR43546:SF3">
    <property type="entry name" value="UPF0173 METAL-DEPENDENT HYDROLASE MJ1163"/>
    <property type="match status" value="1"/>
</dbReference>
<keyword evidence="6" id="KW-1185">Reference proteome</keyword>
<comment type="caution">
    <text evidence="5">The sequence shown here is derived from an EMBL/GenBank/DDBJ whole genome shotgun (WGS) entry which is preliminary data.</text>
</comment>
<evidence type="ECO:0000256" key="1">
    <source>
        <dbReference type="ARBA" id="ARBA00034221"/>
    </source>
</evidence>
<evidence type="ECO:0000313" key="6">
    <source>
        <dbReference type="Proteomes" id="UP000271031"/>
    </source>
</evidence>
<feature type="domain" description="Metallo-beta-lactamase" evidence="4">
    <location>
        <begin position="7"/>
        <end position="178"/>
    </location>
</feature>
<dbReference type="SMART" id="SM00849">
    <property type="entry name" value="Lactamase_B"/>
    <property type="match status" value="1"/>
</dbReference>
<dbReference type="Gene3D" id="3.60.15.10">
    <property type="entry name" value="Ribonuclease Z/Hydroxyacylglutathione hydrolase-like"/>
    <property type="match status" value="1"/>
</dbReference>
<dbReference type="RefSeq" id="WP_122917343.1">
    <property type="nucleotide sequence ID" value="NZ_RHHQ01000007.1"/>
</dbReference>
<dbReference type="InterPro" id="IPR036866">
    <property type="entry name" value="RibonucZ/Hydroxyglut_hydro"/>
</dbReference>
<name>A0A3M8DTW8_9BACL</name>
<dbReference type="OrthoDB" id="9800061at2"/>
<comment type="catalytic activity">
    <reaction evidence="3">
        <text>3',5'-cyclic UMP + H2O = UMP + H(+)</text>
        <dbReference type="Rhea" id="RHEA:70575"/>
        <dbReference type="ChEBI" id="CHEBI:15377"/>
        <dbReference type="ChEBI" id="CHEBI:15378"/>
        <dbReference type="ChEBI" id="CHEBI:57865"/>
        <dbReference type="ChEBI" id="CHEBI:184387"/>
    </reaction>
    <physiologicalReaction direction="left-to-right" evidence="3">
        <dbReference type="Rhea" id="RHEA:70576"/>
    </physiologicalReaction>
</comment>
<evidence type="ECO:0000256" key="3">
    <source>
        <dbReference type="ARBA" id="ARBA00048505"/>
    </source>
</evidence>
<proteinExistence type="predicted"/>
<evidence type="ECO:0000259" key="4">
    <source>
        <dbReference type="SMART" id="SM00849"/>
    </source>
</evidence>
<evidence type="ECO:0000313" key="5">
    <source>
        <dbReference type="EMBL" id="RNB90417.1"/>
    </source>
</evidence>
<dbReference type="InterPro" id="IPR050114">
    <property type="entry name" value="UPF0173_UPF0282_UlaG_hydrolase"/>
</dbReference>
<dbReference type="SUPFAM" id="SSF56281">
    <property type="entry name" value="Metallo-hydrolase/oxidoreductase"/>
    <property type="match status" value="1"/>
</dbReference>
<dbReference type="PANTHER" id="PTHR43546">
    <property type="entry name" value="UPF0173 METAL-DEPENDENT HYDROLASE MJ1163-RELATED"/>
    <property type="match status" value="1"/>
</dbReference>
<comment type="catalytic activity">
    <reaction evidence="1">
        <text>3',5'-cyclic CMP + H2O = CMP + H(+)</text>
        <dbReference type="Rhea" id="RHEA:72675"/>
        <dbReference type="ChEBI" id="CHEBI:15377"/>
        <dbReference type="ChEBI" id="CHEBI:15378"/>
        <dbReference type="ChEBI" id="CHEBI:58003"/>
        <dbReference type="ChEBI" id="CHEBI:60377"/>
    </reaction>
    <physiologicalReaction direction="left-to-right" evidence="1">
        <dbReference type="Rhea" id="RHEA:72676"/>
    </physiologicalReaction>
</comment>
<accession>A0A3M8DTW8</accession>
<evidence type="ECO:0000256" key="2">
    <source>
        <dbReference type="ARBA" id="ARBA00034301"/>
    </source>
</evidence>